<dbReference type="Pfam" id="PF02518">
    <property type="entry name" value="HATPase_c"/>
    <property type="match status" value="1"/>
</dbReference>
<evidence type="ECO:0000256" key="3">
    <source>
        <dbReference type="ARBA" id="ARBA00022553"/>
    </source>
</evidence>
<keyword evidence="7" id="KW-0067">ATP-binding</keyword>
<evidence type="ECO:0000256" key="4">
    <source>
        <dbReference type="ARBA" id="ARBA00022679"/>
    </source>
</evidence>
<evidence type="ECO:0000256" key="9">
    <source>
        <dbReference type="SAM" id="MobiDB-lite"/>
    </source>
</evidence>
<evidence type="ECO:0000313" key="12">
    <source>
        <dbReference type="Proteomes" id="UP000646911"/>
    </source>
</evidence>
<dbReference type="SUPFAM" id="SSF55874">
    <property type="entry name" value="ATPase domain of HSP90 chaperone/DNA topoisomerase II/histidine kinase"/>
    <property type="match status" value="1"/>
</dbReference>
<comment type="catalytic activity">
    <reaction evidence="1">
        <text>ATP + protein L-histidine = ADP + protein N-phospho-L-histidine.</text>
        <dbReference type="EC" id="2.7.13.3"/>
    </reaction>
</comment>
<protein>
    <recommendedName>
        <fullName evidence="2">histidine kinase</fullName>
        <ecNumber evidence="2">2.7.13.3</ecNumber>
    </recommendedName>
</protein>
<dbReference type="EMBL" id="JACOFX010000001">
    <property type="protein sequence ID" value="MBC3906545.1"/>
    <property type="molecule type" value="Genomic_DNA"/>
</dbReference>
<evidence type="ECO:0000256" key="8">
    <source>
        <dbReference type="ARBA" id="ARBA00023012"/>
    </source>
</evidence>
<feature type="region of interest" description="Disordered" evidence="9">
    <location>
        <begin position="1"/>
        <end position="26"/>
    </location>
</feature>
<reference evidence="11 12" key="1">
    <citation type="submission" date="2020-08" db="EMBL/GenBank/DDBJ databases">
        <title>Novel species isolated from subtropical streams in China.</title>
        <authorList>
            <person name="Lu H."/>
        </authorList>
    </citation>
    <scope>NUCLEOTIDE SEQUENCE [LARGE SCALE GENOMIC DNA]</scope>
    <source>
        <strain evidence="11 12">NL8W</strain>
    </source>
</reference>
<keyword evidence="8" id="KW-0902">Two-component regulatory system</keyword>
<dbReference type="PRINTS" id="PR00344">
    <property type="entry name" value="BCTRLSENSOR"/>
</dbReference>
<dbReference type="InterPro" id="IPR004358">
    <property type="entry name" value="Sig_transdc_His_kin-like_C"/>
</dbReference>
<evidence type="ECO:0000256" key="7">
    <source>
        <dbReference type="ARBA" id="ARBA00022840"/>
    </source>
</evidence>
<dbReference type="PANTHER" id="PTHR43065:SF10">
    <property type="entry name" value="PEROXIDE STRESS-ACTIVATED HISTIDINE KINASE MAK3"/>
    <property type="match status" value="1"/>
</dbReference>
<dbReference type="RefSeq" id="WP_186951749.1">
    <property type="nucleotide sequence ID" value="NZ_JACOFX010000001.1"/>
</dbReference>
<keyword evidence="4" id="KW-0808">Transferase</keyword>
<comment type="caution">
    <text evidence="11">The sequence shown here is derived from an EMBL/GenBank/DDBJ whole genome shotgun (WGS) entry which is preliminary data.</text>
</comment>
<dbReference type="PANTHER" id="PTHR43065">
    <property type="entry name" value="SENSOR HISTIDINE KINASE"/>
    <property type="match status" value="1"/>
</dbReference>
<dbReference type="PROSITE" id="PS50109">
    <property type="entry name" value="HIS_KIN"/>
    <property type="match status" value="1"/>
</dbReference>
<dbReference type="InterPro" id="IPR003594">
    <property type="entry name" value="HATPase_dom"/>
</dbReference>
<name>A0ABR6Z489_9BURK</name>
<evidence type="ECO:0000256" key="1">
    <source>
        <dbReference type="ARBA" id="ARBA00000085"/>
    </source>
</evidence>
<feature type="compositionally biased region" description="Basic and acidic residues" evidence="9">
    <location>
        <begin position="1"/>
        <end position="11"/>
    </location>
</feature>
<keyword evidence="12" id="KW-1185">Reference proteome</keyword>
<keyword evidence="5" id="KW-0547">Nucleotide-binding</keyword>
<evidence type="ECO:0000313" key="11">
    <source>
        <dbReference type="EMBL" id="MBC3906545.1"/>
    </source>
</evidence>
<organism evidence="11 12">
    <name type="scientific">Undibacterium umbellatum</name>
    <dbReference type="NCBI Taxonomy" id="2762300"/>
    <lineage>
        <taxon>Bacteria</taxon>
        <taxon>Pseudomonadati</taxon>
        <taxon>Pseudomonadota</taxon>
        <taxon>Betaproteobacteria</taxon>
        <taxon>Burkholderiales</taxon>
        <taxon>Oxalobacteraceae</taxon>
        <taxon>Undibacterium</taxon>
    </lineage>
</organism>
<dbReference type="Proteomes" id="UP000646911">
    <property type="component" value="Unassembled WGS sequence"/>
</dbReference>
<sequence>MHSKAETKADSSTEISITDDGTGIPPHNLPRIFDPFFTSKLGAGSSGLSLYIVHNIVCGVLNGKIEVESVIGSGTTFRIVLPSTLQSEVFG</sequence>
<feature type="domain" description="Histidine kinase" evidence="10">
    <location>
        <begin position="1"/>
        <end position="85"/>
    </location>
</feature>
<evidence type="ECO:0000256" key="2">
    <source>
        <dbReference type="ARBA" id="ARBA00012438"/>
    </source>
</evidence>
<gene>
    <name evidence="11" type="ORF">H8L47_03075</name>
</gene>
<keyword evidence="6 11" id="KW-0418">Kinase</keyword>
<keyword evidence="3" id="KW-0597">Phosphoprotein</keyword>
<dbReference type="GO" id="GO:0016301">
    <property type="term" value="F:kinase activity"/>
    <property type="evidence" value="ECO:0007669"/>
    <property type="project" value="UniProtKB-KW"/>
</dbReference>
<evidence type="ECO:0000256" key="6">
    <source>
        <dbReference type="ARBA" id="ARBA00022777"/>
    </source>
</evidence>
<dbReference type="EC" id="2.7.13.3" evidence="2"/>
<accession>A0ABR6Z489</accession>
<dbReference type="Gene3D" id="3.30.565.10">
    <property type="entry name" value="Histidine kinase-like ATPase, C-terminal domain"/>
    <property type="match status" value="1"/>
</dbReference>
<dbReference type="InterPro" id="IPR036890">
    <property type="entry name" value="HATPase_C_sf"/>
</dbReference>
<evidence type="ECO:0000256" key="5">
    <source>
        <dbReference type="ARBA" id="ARBA00022741"/>
    </source>
</evidence>
<evidence type="ECO:0000259" key="10">
    <source>
        <dbReference type="PROSITE" id="PS50109"/>
    </source>
</evidence>
<dbReference type="InterPro" id="IPR005467">
    <property type="entry name" value="His_kinase_dom"/>
</dbReference>
<proteinExistence type="predicted"/>